<evidence type="ECO:0000313" key="2">
    <source>
        <dbReference type="Proteomes" id="UP001295444"/>
    </source>
</evidence>
<dbReference type="EMBL" id="OW240920">
    <property type="protein sequence ID" value="CAH2317017.1"/>
    <property type="molecule type" value="Genomic_DNA"/>
</dbReference>
<name>A0AAD1WQA8_PELCU</name>
<keyword evidence="2" id="KW-1185">Reference proteome</keyword>
<gene>
    <name evidence="1" type="ORF">PECUL_23A048806</name>
</gene>
<sequence>MTATNLTLPSHGYRTYQAHGGPATPPAIRPACNKLTGCIPLRPPLNGFISGPRDTA</sequence>
<dbReference type="Proteomes" id="UP001295444">
    <property type="component" value="Chromosome 09"/>
</dbReference>
<feature type="non-terminal residue" evidence="1">
    <location>
        <position position="56"/>
    </location>
</feature>
<evidence type="ECO:0000313" key="1">
    <source>
        <dbReference type="EMBL" id="CAH2317017.1"/>
    </source>
</evidence>
<protein>
    <submittedName>
        <fullName evidence="1">Uncharacterized protein</fullName>
    </submittedName>
</protein>
<dbReference type="AlphaFoldDB" id="A0AAD1WQA8"/>
<organism evidence="1 2">
    <name type="scientific">Pelobates cultripes</name>
    <name type="common">Western spadefoot toad</name>
    <dbReference type="NCBI Taxonomy" id="61616"/>
    <lineage>
        <taxon>Eukaryota</taxon>
        <taxon>Metazoa</taxon>
        <taxon>Chordata</taxon>
        <taxon>Craniata</taxon>
        <taxon>Vertebrata</taxon>
        <taxon>Euteleostomi</taxon>
        <taxon>Amphibia</taxon>
        <taxon>Batrachia</taxon>
        <taxon>Anura</taxon>
        <taxon>Pelobatoidea</taxon>
        <taxon>Pelobatidae</taxon>
        <taxon>Pelobates</taxon>
    </lineage>
</organism>
<reference evidence="1" key="1">
    <citation type="submission" date="2022-03" db="EMBL/GenBank/DDBJ databases">
        <authorList>
            <person name="Alioto T."/>
            <person name="Alioto T."/>
            <person name="Gomez Garrido J."/>
        </authorList>
    </citation>
    <scope>NUCLEOTIDE SEQUENCE</scope>
</reference>
<proteinExistence type="predicted"/>
<accession>A0AAD1WQA8</accession>